<dbReference type="Gene3D" id="2.60.120.200">
    <property type="match status" value="1"/>
</dbReference>
<dbReference type="Pfam" id="PF17851">
    <property type="entry name" value="GH43_C2"/>
    <property type="match status" value="1"/>
</dbReference>
<dbReference type="EMBL" id="LTBB01000012">
    <property type="protein sequence ID" value="KYH28174.1"/>
    <property type="molecule type" value="Genomic_DNA"/>
</dbReference>
<dbReference type="InterPro" id="IPR023296">
    <property type="entry name" value="Glyco_hydro_beta-prop_sf"/>
</dbReference>
<dbReference type="InterPro" id="IPR041542">
    <property type="entry name" value="GH43_C2"/>
</dbReference>
<dbReference type="PANTHER" id="PTHR42812:SF12">
    <property type="entry name" value="BETA-XYLOSIDASE-RELATED"/>
    <property type="match status" value="1"/>
</dbReference>
<feature type="active site" description="Proton acceptor" evidence="4">
    <location>
        <position position="15"/>
    </location>
</feature>
<evidence type="ECO:0000256" key="1">
    <source>
        <dbReference type="ARBA" id="ARBA00009865"/>
    </source>
</evidence>
<evidence type="ECO:0000313" key="9">
    <source>
        <dbReference type="Proteomes" id="UP000075374"/>
    </source>
</evidence>
<comment type="similarity">
    <text evidence="1 6">Belongs to the glycosyl hydrolase 43 family.</text>
</comment>
<evidence type="ECO:0000259" key="7">
    <source>
        <dbReference type="Pfam" id="PF17851"/>
    </source>
</evidence>
<dbReference type="Gene3D" id="2.115.10.20">
    <property type="entry name" value="Glycosyl hydrolase domain, family 43"/>
    <property type="match status" value="1"/>
</dbReference>
<protein>
    <submittedName>
        <fullName evidence="8">Beta-xylosidase</fullName>
        <ecNumber evidence="8">3.2.1.37</ecNumber>
    </submittedName>
</protein>
<dbReference type="InterPro" id="IPR013320">
    <property type="entry name" value="ConA-like_dom_sf"/>
</dbReference>
<feature type="site" description="Important for catalytic activity, responsible for pKa modulation of the active site Glu and correct orientation of both the proton donor and substrate" evidence="5">
    <location>
        <position position="128"/>
    </location>
</feature>
<dbReference type="EC" id="3.2.1.37" evidence="8"/>
<keyword evidence="9" id="KW-1185">Reference proteome</keyword>
<accession>A0A151AKL3</accession>
<dbReference type="CDD" id="cd09000">
    <property type="entry name" value="GH43_SXA-like"/>
    <property type="match status" value="1"/>
</dbReference>
<dbReference type="PANTHER" id="PTHR42812">
    <property type="entry name" value="BETA-XYLOSIDASE"/>
    <property type="match status" value="1"/>
</dbReference>
<gene>
    <name evidence="8" type="primary">xynB</name>
    <name evidence="8" type="ORF">CLCOL_21270</name>
</gene>
<dbReference type="SUPFAM" id="SSF75005">
    <property type="entry name" value="Arabinanase/levansucrase/invertase"/>
    <property type="match status" value="1"/>
</dbReference>
<evidence type="ECO:0000256" key="2">
    <source>
        <dbReference type="ARBA" id="ARBA00022801"/>
    </source>
</evidence>
<dbReference type="AlphaFoldDB" id="A0A151AKL3"/>
<keyword evidence="2 6" id="KW-0378">Hydrolase</keyword>
<dbReference type="SUPFAM" id="SSF49899">
    <property type="entry name" value="Concanavalin A-like lectins/glucanases"/>
    <property type="match status" value="1"/>
</dbReference>
<proteinExistence type="inferred from homology"/>
<organism evidence="8 9">
    <name type="scientific">Clostridium colicanis DSM 13634</name>
    <dbReference type="NCBI Taxonomy" id="1121305"/>
    <lineage>
        <taxon>Bacteria</taxon>
        <taxon>Bacillati</taxon>
        <taxon>Bacillota</taxon>
        <taxon>Clostridia</taxon>
        <taxon>Eubacteriales</taxon>
        <taxon>Clostridiaceae</taxon>
        <taxon>Clostridium</taxon>
    </lineage>
</organism>
<name>A0A151AKL3_9CLOT</name>
<dbReference type="Pfam" id="PF04616">
    <property type="entry name" value="Glyco_hydro_43"/>
    <property type="match status" value="1"/>
</dbReference>
<evidence type="ECO:0000256" key="4">
    <source>
        <dbReference type="PIRSR" id="PIRSR606710-1"/>
    </source>
</evidence>
<sequence>MDKIKNPILKGFNPDPSICRCGEDYYIATSTFEWFPGVQIHHSKDLKNWNLIHRPLNRLSQLNMIGNPDSGGIWAPCLTYSDNKFWLIYTDVKSLSGIWKDTPNYLVTCDTIDGEWSEPIYLNCVGFDPSLFHDDDGKKYLVQMVWDHRQGNHPFYGIAIQEYSHKDKKLIGESRIIFKGTGIKLTEGPHIYKINGYYYLMVAEGGTRYEHAVTVARSKNIFGPYEVHPENPILTSWNSPNIPLQKAGHASLVHTHTDEWYLVHLVGRPLTERGCCPLGRETAIQKIEWKDGWPYVVNGNEPSLYVEAPKMKEVKWEKNYPERDDFDEDKLNINFQTLRVPLDESIMTLKERKGYLRLYGKHSLTSKFVQAHVARRWQSFNFDAITGVEFNPTSFQQSAGLVCYYNTENWVYLNVTYDEEKGRIIDLIECDNFKFSQPLRNKKIVVPEDVKTVHFKVEVRREEYRFSYSFDEKVWQDIPLVFDSNKLSDDYVRGEGFFTGAFVGMCCLDATGQSIPADFDYFTYKEIY</sequence>
<evidence type="ECO:0000313" key="8">
    <source>
        <dbReference type="EMBL" id="KYH28174.1"/>
    </source>
</evidence>
<dbReference type="GO" id="GO:0009044">
    <property type="term" value="F:xylan 1,4-beta-xylosidase activity"/>
    <property type="evidence" value="ECO:0007669"/>
    <property type="project" value="UniProtKB-EC"/>
</dbReference>
<dbReference type="InterPro" id="IPR051795">
    <property type="entry name" value="Glycosyl_Hydrlase_43"/>
</dbReference>
<reference evidence="8 9" key="1">
    <citation type="submission" date="2016-02" db="EMBL/GenBank/DDBJ databases">
        <title>Genome sequence of Clostridium colicanis DSM 13634.</title>
        <authorList>
            <person name="Poehlein A."/>
            <person name="Daniel R."/>
        </authorList>
    </citation>
    <scope>NUCLEOTIDE SEQUENCE [LARGE SCALE GENOMIC DNA]</scope>
    <source>
        <strain evidence="8 9">DSM 13634</strain>
    </source>
</reference>
<comment type="caution">
    <text evidence="8">The sequence shown here is derived from an EMBL/GenBank/DDBJ whole genome shotgun (WGS) entry which is preliminary data.</text>
</comment>
<dbReference type="GO" id="GO:0005975">
    <property type="term" value="P:carbohydrate metabolic process"/>
    <property type="evidence" value="ECO:0007669"/>
    <property type="project" value="InterPro"/>
</dbReference>
<feature type="domain" description="Beta-xylosidase C-terminal Concanavalin A-like" evidence="7">
    <location>
        <begin position="323"/>
        <end position="525"/>
    </location>
</feature>
<keyword evidence="3 6" id="KW-0326">Glycosidase</keyword>
<dbReference type="Proteomes" id="UP000075374">
    <property type="component" value="Unassembled WGS sequence"/>
</dbReference>
<feature type="active site" description="Proton donor" evidence="4">
    <location>
        <position position="187"/>
    </location>
</feature>
<dbReference type="STRING" id="1121305.CLCOL_21270"/>
<dbReference type="InterPro" id="IPR006710">
    <property type="entry name" value="Glyco_hydro_43"/>
</dbReference>
<dbReference type="PATRIC" id="fig|1121305.3.peg.2128"/>
<dbReference type="RefSeq" id="WP_061858933.1">
    <property type="nucleotide sequence ID" value="NZ_LTBB01000012.1"/>
</dbReference>
<evidence type="ECO:0000256" key="3">
    <source>
        <dbReference type="ARBA" id="ARBA00023295"/>
    </source>
</evidence>
<evidence type="ECO:0000256" key="5">
    <source>
        <dbReference type="PIRSR" id="PIRSR606710-2"/>
    </source>
</evidence>
<evidence type="ECO:0000256" key="6">
    <source>
        <dbReference type="RuleBase" id="RU361187"/>
    </source>
</evidence>